<dbReference type="KEGG" id="gur:Gura_1119"/>
<gene>
    <name evidence="2" type="ordered locus">Gura_1119</name>
</gene>
<dbReference type="HOGENOM" id="CLU_1007462_0_0_7"/>
<dbReference type="Gene3D" id="2.60.40.10">
    <property type="entry name" value="Immunoglobulins"/>
    <property type="match status" value="1"/>
</dbReference>
<dbReference type="Proteomes" id="UP000006695">
    <property type="component" value="Chromosome"/>
</dbReference>
<evidence type="ECO:0000313" key="2">
    <source>
        <dbReference type="EMBL" id="ABQ25324.1"/>
    </source>
</evidence>
<feature type="domain" description="BACON" evidence="1">
    <location>
        <begin position="215"/>
        <end position="264"/>
    </location>
</feature>
<protein>
    <recommendedName>
        <fullName evidence="1">BACON domain-containing protein</fullName>
    </recommendedName>
</protein>
<keyword evidence="3" id="KW-1185">Reference proteome</keyword>
<dbReference type="EMBL" id="CP000698">
    <property type="protein sequence ID" value="ABQ25324.1"/>
    <property type="molecule type" value="Genomic_DNA"/>
</dbReference>
<dbReference type="Pfam" id="PF13004">
    <property type="entry name" value="BACON"/>
    <property type="match status" value="1"/>
</dbReference>
<evidence type="ECO:0000313" key="3">
    <source>
        <dbReference type="Proteomes" id="UP000006695"/>
    </source>
</evidence>
<reference evidence="2 3" key="1">
    <citation type="submission" date="2007-05" db="EMBL/GenBank/DDBJ databases">
        <title>Complete sequence of Geobacter uraniireducens Rf4.</title>
        <authorList>
            <consortium name="US DOE Joint Genome Institute"/>
            <person name="Copeland A."/>
            <person name="Lucas S."/>
            <person name="Lapidus A."/>
            <person name="Barry K."/>
            <person name="Detter J.C."/>
            <person name="Glavina del Rio T."/>
            <person name="Hammon N."/>
            <person name="Israni S."/>
            <person name="Dalin E."/>
            <person name="Tice H."/>
            <person name="Pitluck S."/>
            <person name="Chertkov O."/>
            <person name="Brettin T."/>
            <person name="Bruce D."/>
            <person name="Han C."/>
            <person name="Schmutz J."/>
            <person name="Larimer F."/>
            <person name="Land M."/>
            <person name="Hauser L."/>
            <person name="Kyrpides N."/>
            <person name="Mikhailova N."/>
            <person name="Shelobolina E."/>
            <person name="Aklujkar M."/>
            <person name="Lovley D."/>
            <person name="Richardson P."/>
        </authorList>
    </citation>
    <scope>NUCLEOTIDE SEQUENCE [LARGE SCALE GENOMIC DNA]</scope>
    <source>
        <strain evidence="2 3">Rf4</strain>
    </source>
</reference>
<dbReference type="CDD" id="cd14948">
    <property type="entry name" value="BACON"/>
    <property type="match status" value="1"/>
</dbReference>
<evidence type="ECO:0000259" key="1">
    <source>
        <dbReference type="Pfam" id="PF13004"/>
    </source>
</evidence>
<organism evidence="2 3">
    <name type="scientific">Geotalea uraniireducens (strain Rf4)</name>
    <name type="common">Geobacter uraniireducens</name>
    <dbReference type="NCBI Taxonomy" id="351605"/>
    <lineage>
        <taxon>Bacteria</taxon>
        <taxon>Pseudomonadati</taxon>
        <taxon>Thermodesulfobacteriota</taxon>
        <taxon>Desulfuromonadia</taxon>
        <taxon>Geobacterales</taxon>
        <taxon>Geobacteraceae</taxon>
        <taxon>Geotalea</taxon>
    </lineage>
</organism>
<dbReference type="InterPro" id="IPR024361">
    <property type="entry name" value="BACON"/>
</dbReference>
<sequence>MGRVLHRQLHHGQLDCGSGGPRCADVSFQSFHRTTKTTVSSSVDWEFKGDVGFEGTKPTGNVGLKLNLHNKSEVTLQDCQAFNESLDNGSNAKWRYQFREVSPIIYFAFVDFTRASELQHGMFQPINQWLWRFSGDVREGYDAKWFRSKFAVDHVCSQGKDIAAYWLSKFEHIHMCAGETFFVSLPYPPLLMVDKNMSLDKAGQSKAVDIGVGRDWSVFPGQPWCRIEPASGTADNTRVNITADENTTGASRNAIITFKTRDIKGSATTDLFQSHY</sequence>
<dbReference type="InterPro" id="IPR013783">
    <property type="entry name" value="Ig-like_fold"/>
</dbReference>
<dbReference type="AlphaFoldDB" id="A5GAS1"/>
<name>A5GAS1_GEOUR</name>
<proteinExistence type="predicted"/>
<accession>A5GAS1</accession>